<keyword evidence="9" id="KW-0998">Cell outer membrane</keyword>
<dbReference type="GO" id="GO:0015344">
    <property type="term" value="F:siderophore uptake transmembrane transporter activity"/>
    <property type="evidence" value="ECO:0007669"/>
    <property type="project" value="TreeGrafter"/>
</dbReference>
<dbReference type="Gene3D" id="2.170.130.10">
    <property type="entry name" value="TonB-dependent receptor, plug domain"/>
    <property type="match status" value="1"/>
</dbReference>
<dbReference type="InterPro" id="IPR039426">
    <property type="entry name" value="TonB-dep_rcpt-like"/>
</dbReference>
<dbReference type="InterPro" id="IPR012910">
    <property type="entry name" value="Plug_dom"/>
</dbReference>
<feature type="signal peptide" evidence="11">
    <location>
        <begin position="1"/>
        <end position="22"/>
    </location>
</feature>
<dbReference type="GO" id="GO:0009279">
    <property type="term" value="C:cell outer membrane"/>
    <property type="evidence" value="ECO:0007669"/>
    <property type="project" value="UniProtKB-SubCell"/>
</dbReference>
<dbReference type="InterPro" id="IPR000531">
    <property type="entry name" value="Beta-barrel_TonB"/>
</dbReference>
<evidence type="ECO:0000256" key="6">
    <source>
        <dbReference type="ARBA" id="ARBA00023077"/>
    </source>
</evidence>
<dbReference type="PANTHER" id="PTHR30069:SF29">
    <property type="entry name" value="HEMOGLOBIN AND HEMOGLOBIN-HAPTOGLOBIN-BINDING PROTEIN 1-RELATED"/>
    <property type="match status" value="1"/>
</dbReference>
<comment type="subcellular location">
    <subcellularLocation>
        <location evidence="1">Cell outer membrane</location>
        <topology evidence="1">Multi-pass membrane protein</topology>
    </subcellularLocation>
</comment>
<comment type="similarity">
    <text evidence="10">Belongs to the TonB-dependent receptor family.</text>
</comment>
<keyword evidence="5 11" id="KW-0732">Signal</keyword>
<dbReference type="SUPFAM" id="SSF56935">
    <property type="entry name" value="Porins"/>
    <property type="match status" value="1"/>
</dbReference>
<feature type="chain" id="PRO_5037090254" evidence="11">
    <location>
        <begin position="23"/>
        <end position="773"/>
    </location>
</feature>
<feature type="domain" description="TonB-dependent receptor plug" evidence="13">
    <location>
        <begin position="143"/>
        <end position="221"/>
    </location>
</feature>
<dbReference type="Pfam" id="PF07715">
    <property type="entry name" value="Plug"/>
    <property type="match status" value="1"/>
</dbReference>
<comment type="caution">
    <text evidence="14">The sequence shown here is derived from an EMBL/GenBank/DDBJ whole genome shotgun (WGS) entry which is preliminary data.</text>
</comment>
<evidence type="ECO:0000256" key="8">
    <source>
        <dbReference type="ARBA" id="ARBA00023170"/>
    </source>
</evidence>
<keyword evidence="6 10" id="KW-0798">TonB box</keyword>
<evidence type="ECO:0000256" key="3">
    <source>
        <dbReference type="ARBA" id="ARBA00022452"/>
    </source>
</evidence>
<dbReference type="Proteomes" id="UP000603640">
    <property type="component" value="Unassembled WGS sequence"/>
</dbReference>
<evidence type="ECO:0000256" key="5">
    <source>
        <dbReference type="ARBA" id="ARBA00022729"/>
    </source>
</evidence>
<evidence type="ECO:0000256" key="7">
    <source>
        <dbReference type="ARBA" id="ARBA00023136"/>
    </source>
</evidence>
<keyword evidence="3" id="KW-1134">Transmembrane beta strand</keyword>
<evidence type="ECO:0000256" key="4">
    <source>
        <dbReference type="ARBA" id="ARBA00022692"/>
    </source>
</evidence>
<dbReference type="Gene3D" id="2.60.40.1120">
    <property type="entry name" value="Carboxypeptidase-like, regulatory domain"/>
    <property type="match status" value="1"/>
</dbReference>
<name>A0A923N4E0_9BACT</name>
<dbReference type="PANTHER" id="PTHR30069">
    <property type="entry name" value="TONB-DEPENDENT OUTER MEMBRANE RECEPTOR"/>
    <property type="match status" value="1"/>
</dbReference>
<evidence type="ECO:0000313" key="14">
    <source>
        <dbReference type="EMBL" id="MBC5992685.1"/>
    </source>
</evidence>
<protein>
    <submittedName>
        <fullName evidence="14">TonB-dependent receptor</fullName>
    </submittedName>
</protein>
<evidence type="ECO:0000259" key="12">
    <source>
        <dbReference type="Pfam" id="PF00593"/>
    </source>
</evidence>
<keyword evidence="8 14" id="KW-0675">Receptor</keyword>
<dbReference type="AlphaFoldDB" id="A0A923N4E0"/>
<dbReference type="InterPro" id="IPR037066">
    <property type="entry name" value="Plug_dom_sf"/>
</dbReference>
<evidence type="ECO:0000259" key="13">
    <source>
        <dbReference type="Pfam" id="PF07715"/>
    </source>
</evidence>
<dbReference type="InterPro" id="IPR036942">
    <property type="entry name" value="Beta-barrel_TonB_sf"/>
</dbReference>
<dbReference type="Pfam" id="PF13715">
    <property type="entry name" value="CarbopepD_reg_2"/>
    <property type="match status" value="1"/>
</dbReference>
<dbReference type="InterPro" id="IPR008969">
    <property type="entry name" value="CarboxyPept-like_regulatory"/>
</dbReference>
<dbReference type="SUPFAM" id="SSF49464">
    <property type="entry name" value="Carboxypeptidase regulatory domain-like"/>
    <property type="match status" value="1"/>
</dbReference>
<evidence type="ECO:0000256" key="2">
    <source>
        <dbReference type="ARBA" id="ARBA00022448"/>
    </source>
</evidence>
<evidence type="ECO:0000256" key="1">
    <source>
        <dbReference type="ARBA" id="ARBA00004571"/>
    </source>
</evidence>
<keyword evidence="15" id="KW-1185">Reference proteome</keyword>
<dbReference type="EMBL" id="JACRVF010000001">
    <property type="protein sequence ID" value="MBC5992685.1"/>
    <property type="molecule type" value="Genomic_DNA"/>
</dbReference>
<organism evidence="14 15">
    <name type="scientific">Pontibacter cellulosilyticus</name>
    <dbReference type="NCBI Taxonomy" id="1720253"/>
    <lineage>
        <taxon>Bacteria</taxon>
        <taxon>Pseudomonadati</taxon>
        <taxon>Bacteroidota</taxon>
        <taxon>Cytophagia</taxon>
        <taxon>Cytophagales</taxon>
        <taxon>Hymenobacteraceae</taxon>
        <taxon>Pontibacter</taxon>
    </lineage>
</organism>
<evidence type="ECO:0000256" key="10">
    <source>
        <dbReference type="RuleBase" id="RU003357"/>
    </source>
</evidence>
<keyword evidence="7 10" id="KW-0472">Membrane</keyword>
<evidence type="ECO:0000313" key="15">
    <source>
        <dbReference type="Proteomes" id="UP000603640"/>
    </source>
</evidence>
<feature type="domain" description="TonB-dependent receptor-like beta-barrel" evidence="12">
    <location>
        <begin position="287"/>
        <end position="727"/>
    </location>
</feature>
<evidence type="ECO:0000256" key="9">
    <source>
        <dbReference type="ARBA" id="ARBA00023237"/>
    </source>
</evidence>
<keyword evidence="4" id="KW-0812">Transmembrane</keyword>
<proteinExistence type="inferred from homology"/>
<evidence type="ECO:0000256" key="11">
    <source>
        <dbReference type="SAM" id="SignalP"/>
    </source>
</evidence>
<dbReference type="Gene3D" id="2.40.170.20">
    <property type="entry name" value="TonB-dependent receptor, beta-barrel domain"/>
    <property type="match status" value="1"/>
</dbReference>
<sequence length="773" mass="86661">MRYSYYCLFLLFLILLAVPAAAKNYMLSGIVRAAGTNEVLVGATVAVPGLQTGTTTNEGGFYSLALPQGTYTVQASYIGYDTFSGSIRVTGNQTYNITLAPASNELQVVEIEAQTLRQKLNDTRMSVEKLTTKEAKLLPALFGEVDLIKTLQLKPGVQSGGEGSSGLYVRGGGPDQNLVLLDDALIYNPSHLFGFFSVFNSDAVKSVELYKGGFPAQFGGRLSSVVDVDMASGNNERVQATGGLGLISSRLTLDGPIVKDKATFLISGRRTYVDIFTRQLNRINEGKKDYSPIPDYYFYDLNGKLNYKIGEKDELILSSYWGRDFFTFKDDDFRIGFDWGNSMASLSWRHKYNDRLYSTTSAGITKYKYAINNEIDIFSFKLTSDIEDYTLKTDFDLFLTGGHSIKFGASATRHYFTVGRLNFDSDDNSLSFGAGNDYDATEFGAYVADDYQVNARLSLNYGLRFSGFNNGKTYFALEPRVAAKYNLSENTSLKGSFASMMQYVHLVANSGASLPTDVWYPSSAYVKPQRSQQVAAGVSHLFGDGKFLFTNEVYYKWMERQIDFRDGANLFVNDDLEAEFLFGKGRSYGNEVYLEKIKGRTTGWVGYTLSWTYRKFDSEDPADAINNGNWFPTRYDRRHDLSVVLLHQLSKRLNLTGAFTYGTGNAFSLPVARFAFQDVQGQRSSVVPVYSERNGFRLAPNHRLDLGLVWKLNPKRGSADLTFSVYNAYNRRNPYFVYFDQIEDEESGQTLKFQAKQVSLFPTIPSVTYNFKF</sequence>
<dbReference type="Pfam" id="PF00593">
    <property type="entry name" value="TonB_dep_Rec_b-barrel"/>
    <property type="match status" value="1"/>
</dbReference>
<accession>A0A923N4E0</accession>
<keyword evidence="2" id="KW-0813">Transport</keyword>
<reference evidence="14" key="1">
    <citation type="submission" date="2020-08" db="EMBL/GenBank/DDBJ databases">
        <title>Pontibacter sp. SD6 16S ribosomal RNA gene Genome sequencing and assembly.</title>
        <authorList>
            <person name="Kang M."/>
        </authorList>
    </citation>
    <scope>NUCLEOTIDE SEQUENCE</scope>
    <source>
        <strain evidence="14">SD6</strain>
    </source>
</reference>
<gene>
    <name evidence="14" type="ORF">H8S84_07550</name>
</gene>
<dbReference type="GO" id="GO:0044718">
    <property type="term" value="P:siderophore transmembrane transport"/>
    <property type="evidence" value="ECO:0007669"/>
    <property type="project" value="TreeGrafter"/>
</dbReference>